<dbReference type="InterPro" id="IPR016032">
    <property type="entry name" value="Sig_transdc_resp-reg_C-effctor"/>
</dbReference>
<gene>
    <name evidence="1" type="ORF">EPA99_02790</name>
</gene>
<dbReference type="OrthoDB" id="5497412at2"/>
<sequence length="370" mass="40492">MPGRSSKHRLLHYLYGSLTEPDAHRQFVRQLTAAFKSSLVAVQRDAREHKHHPLLHFDSEGNPFEAITKAAAAAPFVNPWFAASAAIKLVRHGTGHDEGLLTPAQLQRTDFYHHVLRPFDVFHSFGILVSVEPEGLNVLSLSRSRSAGHYTERECRLADSLLPHIRNVHALQKQLNASTVLEAASLPHALWLLDRTGAVVFHNEAAERLALRADSGISMAKGRLAAMSSRDRADLAAAIAATNQGTASASPLVVHDQRGSPWAVVEARPVAPHVFQSWLISRPVVTVVSARLLAPSRAHLEGLLVRLYGLTQAEARAAVALHACETIAAAARQLSRHEETLRSQLKAVFAKTEANSQARLLRLLDRLCDS</sequence>
<dbReference type="Proteomes" id="UP000289784">
    <property type="component" value="Unassembled WGS sequence"/>
</dbReference>
<dbReference type="RefSeq" id="WP_129469648.1">
    <property type="nucleotide sequence ID" value="NZ_SAWZ01000001.1"/>
</dbReference>
<dbReference type="SUPFAM" id="SSF46894">
    <property type="entry name" value="C-terminal effector domain of the bipartite response regulators"/>
    <property type="match status" value="1"/>
</dbReference>
<dbReference type="EMBL" id="SAWZ01000001">
    <property type="protein sequence ID" value="RXR08757.1"/>
    <property type="molecule type" value="Genomic_DNA"/>
</dbReference>
<organism evidence="1 2">
    <name type="scientific">Pseudoxanthomonas composti</name>
    <dbReference type="NCBI Taxonomy" id="2137479"/>
    <lineage>
        <taxon>Bacteria</taxon>
        <taxon>Pseudomonadati</taxon>
        <taxon>Pseudomonadota</taxon>
        <taxon>Gammaproteobacteria</taxon>
        <taxon>Lysobacterales</taxon>
        <taxon>Lysobacteraceae</taxon>
        <taxon>Pseudoxanthomonas</taxon>
    </lineage>
</organism>
<protein>
    <recommendedName>
        <fullName evidence="3">HTH luxR-type domain-containing protein</fullName>
    </recommendedName>
</protein>
<dbReference type="GO" id="GO:0003677">
    <property type="term" value="F:DNA binding"/>
    <property type="evidence" value="ECO:0007669"/>
    <property type="project" value="InterPro"/>
</dbReference>
<keyword evidence="2" id="KW-1185">Reference proteome</keyword>
<evidence type="ECO:0008006" key="3">
    <source>
        <dbReference type="Google" id="ProtNLM"/>
    </source>
</evidence>
<proteinExistence type="predicted"/>
<name>A0A4Q1K008_9GAMM</name>
<dbReference type="AlphaFoldDB" id="A0A4Q1K008"/>
<accession>A0A4Q1K008</accession>
<dbReference type="GO" id="GO:0006355">
    <property type="term" value="P:regulation of DNA-templated transcription"/>
    <property type="evidence" value="ECO:0007669"/>
    <property type="project" value="InterPro"/>
</dbReference>
<evidence type="ECO:0000313" key="2">
    <source>
        <dbReference type="Proteomes" id="UP000289784"/>
    </source>
</evidence>
<comment type="caution">
    <text evidence="1">The sequence shown here is derived from an EMBL/GenBank/DDBJ whole genome shotgun (WGS) entry which is preliminary data.</text>
</comment>
<evidence type="ECO:0000313" key="1">
    <source>
        <dbReference type="EMBL" id="RXR08757.1"/>
    </source>
</evidence>
<reference evidence="1 2" key="1">
    <citation type="submission" date="2019-01" db="EMBL/GenBank/DDBJ databases">
        <title>Pseudoxanthomonas composti sp. nov., isolated from compost.</title>
        <authorList>
            <person name="Yang G."/>
        </authorList>
    </citation>
    <scope>NUCLEOTIDE SEQUENCE [LARGE SCALE GENOMIC DNA]</scope>
    <source>
        <strain evidence="1 2">GSS15</strain>
    </source>
</reference>